<dbReference type="Proteomes" id="UP001295469">
    <property type="component" value="Chromosome A02"/>
</dbReference>
<reference evidence="1" key="1">
    <citation type="submission" date="2021-01" db="EMBL/GenBank/DDBJ databases">
        <authorList>
            <consortium name="Genoscope - CEA"/>
            <person name="William W."/>
        </authorList>
    </citation>
    <scope>NUCLEOTIDE SEQUENCE</scope>
</reference>
<accession>A0A816WLI4</accession>
<dbReference type="AlphaFoldDB" id="A0A816WLI4"/>
<name>A0A816WLI4_BRANA</name>
<protein>
    <submittedName>
        <fullName evidence="1">(rape) hypothetical protein</fullName>
    </submittedName>
</protein>
<gene>
    <name evidence="1" type="ORF">DARMORV10_A02P00800.1</name>
</gene>
<organism evidence="1">
    <name type="scientific">Brassica napus</name>
    <name type="common">Rape</name>
    <dbReference type="NCBI Taxonomy" id="3708"/>
    <lineage>
        <taxon>Eukaryota</taxon>
        <taxon>Viridiplantae</taxon>
        <taxon>Streptophyta</taxon>
        <taxon>Embryophyta</taxon>
        <taxon>Tracheophyta</taxon>
        <taxon>Spermatophyta</taxon>
        <taxon>Magnoliopsida</taxon>
        <taxon>eudicotyledons</taxon>
        <taxon>Gunneridae</taxon>
        <taxon>Pentapetalae</taxon>
        <taxon>rosids</taxon>
        <taxon>malvids</taxon>
        <taxon>Brassicales</taxon>
        <taxon>Brassicaceae</taxon>
        <taxon>Brassiceae</taxon>
        <taxon>Brassica</taxon>
    </lineage>
</organism>
<dbReference type="EMBL" id="HG994356">
    <property type="protein sequence ID" value="CAF2135660.1"/>
    <property type="molecule type" value="Genomic_DNA"/>
</dbReference>
<proteinExistence type="predicted"/>
<evidence type="ECO:0000313" key="1">
    <source>
        <dbReference type="EMBL" id="CAF2135660.1"/>
    </source>
</evidence>
<sequence>MAMAYGYIVNPPTKMTTFWPFINTRIRPAPCAGLRILAKRYYQVHWNQRYKTLQLLCKMGFEKWVLQATSEGTILKSPLDSQASLNSEEIPFGVVHVIKAKSCRLGRSQKTVGDYSLLLVHLLMSLMLTTLLL</sequence>